<keyword evidence="2" id="KW-0819">tRNA processing</keyword>
<dbReference type="Pfam" id="PF08351">
    <property type="entry name" value="TmcA_N"/>
    <property type="match status" value="1"/>
</dbReference>
<dbReference type="CDD" id="cd04301">
    <property type="entry name" value="NAT_SF"/>
    <property type="match status" value="1"/>
</dbReference>
<dbReference type="Gene3D" id="3.40.50.11040">
    <property type="match status" value="1"/>
</dbReference>
<dbReference type="GO" id="GO:0008033">
    <property type="term" value="P:tRNA processing"/>
    <property type="evidence" value="ECO:0007669"/>
    <property type="project" value="UniProtKB-KW"/>
</dbReference>
<dbReference type="GO" id="GO:0000049">
    <property type="term" value="F:tRNA binding"/>
    <property type="evidence" value="ECO:0007669"/>
    <property type="project" value="TreeGrafter"/>
</dbReference>
<keyword evidence="5 7" id="KW-0012">Acyltransferase</keyword>
<keyword evidence="3" id="KW-0547">Nucleotide-binding</keyword>
<dbReference type="PANTHER" id="PTHR10925">
    <property type="entry name" value="N-ACETYLTRANSFERASE 10"/>
    <property type="match status" value="1"/>
</dbReference>
<evidence type="ECO:0000259" key="6">
    <source>
        <dbReference type="PROSITE" id="PS51186"/>
    </source>
</evidence>
<dbReference type="InterPro" id="IPR000182">
    <property type="entry name" value="GNAT_dom"/>
</dbReference>
<dbReference type="AlphaFoldDB" id="A0A3B0WTV1"/>
<dbReference type="GO" id="GO:1904812">
    <property type="term" value="P:rRNA acetylation involved in maturation of SSU-rRNA"/>
    <property type="evidence" value="ECO:0007669"/>
    <property type="project" value="TreeGrafter"/>
</dbReference>
<dbReference type="Gene3D" id="3.40.630.30">
    <property type="match status" value="1"/>
</dbReference>
<dbReference type="GO" id="GO:0005524">
    <property type="term" value="F:ATP binding"/>
    <property type="evidence" value="ECO:0007669"/>
    <property type="project" value="UniProtKB-KW"/>
</dbReference>
<keyword evidence="1 7" id="KW-0808">Transferase</keyword>
<feature type="domain" description="N-acetyltransferase" evidence="6">
    <location>
        <begin position="373"/>
        <end position="558"/>
    </location>
</feature>
<evidence type="ECO:0000256" key="2">
    <source>
        <dbReference type="ARBA" id="ARBA00022694"/>
    </source>
</evidence>
<dbReference type="InterPro" id="IPR013562">
    <property type="entry name" value="TmcA/NAT10_N"/>
</dbReference>
<evidence type="ECO:0000256" key="5">
    <source>
        <dbReference type="ARBA" id="ARBA00023315"/>
    </source>
</evidence>
<dbReference type="EC" id="2.3.1.193" evidence="7"/>
<gene>
    <name evidence="7" type="ORF">MNBD_GAMMA08-1283</name>
</gene>
<organism evidence="7">
    <name type="scientific">hydrothermal vent metagenome</name>
    <dbReference type="NCBI Taxonomy" id="652676"/>
    <lineage>
        <taxon>unclassified sequences</taxon>
        <taxon>metagenomes</taxon>
        <taxon>ecological metagenomes</taxon>
    </lineage>
</organism>
<dbReference type="EMBL" id="UOFH01000040">
    <property type="protein sequence ID" value="VAW58831.1"/>
    <property type="molecule type" value="Genomic_DNA"/>
</dbReference>
<dbReference type="SUPFAM" id="SSF52540">
    <property type="entry name" value="P-loop containing nucleoside triphosphate hydrolases"/>
    <property type="match status" value="1"/>
</dbReference>
<sequence length="702" mass="79449">MLLFDLITSFIKSQEINLKKSQQRMAVVCHVNNSQEELTSFVKRLWHKRKLVISPTIESALDPRLARSKLGEEFDLLVFDARESFEPDALGAVSGVLCGGGCLVVLLPDENSWHSGKSLFNRHIHSLLNNEESVFYFKGDGNLSECSDIEKDNSENKFTNFFPYRTEDQKKAVEKIVDLIQLNNECCCVLTSGRGRGKSSALGFVSAQLIEKNDITIVISAPKLSVANPMFKHLQEQCSNGSYSRAKFKYKKSQIKFVAPDLLLDTLPFADVLLIDEAAAIPLSMLERLLHHYKKIIFSTTTHGYEGTGRGFVFKFYNMLCGLKPSWKKIELHQPIRWAVNDPLEKWIEKLLFLNLKLSEDPEKPQSVSQCKIELIERTELLKNKTKITDVFSLLVFAHYRTSPSDFKYILDDEKVRLYVLQYENKTLGVVVINQEGEFSSELSSAVYKGERRPKGHLLAQTLCFHGGSEQAARLKYSRVMRIAIHPECQLNGLGSFLLQQVIEKEEALGVDIIGSSFSATTVLLDFWHKAGLSLLRLGFSKDHVSAAHSAVMAKALTASGEKIITNLAFKFNLNINLWLQGPLVELSEEIKSHRLLHQAHSKSINIKQNDLDDVISFAKYNRNYEVCMPAITRYIKNQLSLGSELNEQQKQIINLSLKYMNNWNAVVDEIKADVKSVNNINSKSQAVSFLRLTLAAMLKIY</sequence>
<dbReference type="SUPFAM" id="SSF55729">
    <property type="entry name" value="Acyl-CoA N-acyltransferases (Nat)"/>
    <property type="match status" value="1"/>
</dbReference>
<dbReference type="PROSITE" id="PS51186">
    <property type="entry name" value="GNAT"/>
    <property type="match status" value="1"/>
</dbReference>
<evidence type="ECO:0000313" key="7">
    <source>
        <dbReference type="EMBL" id="VAW58831.1"/>
    </source>
</evidence>
<dbReference type="PANTHER" id="PTHR10925:SF5">
    <property type="entry name" value="RNA CYTIDINE ACETYLTRANSFERASE"/>
    <property type="match status" value="1"/>
</dbReference>
<dbReference type="InterPro" id="IPR007807">
    <property type="entry name" value="TcmA/NAT10_helicase"/>
</dbReference>
<dbReference type="Gene3D" id="3.40.50.300">
    <property type="entry name" value="P-loop containing nucleotide triphosphate hydrolases"/>
    <property type="match status" value="1"/>
</dbReference>
<dbReference type="InterPro" id="IPR016181">
    <property type="entry name" value="Acyl_CoA_acyltransferase"/>
</dbReference>
<dbReference type="Pfam" id="PF05127">
    <property type="entry name" value="NAT10_TcmA_helicase"/>
    <property type="match status" value="1"/>
</dbReference>
<proteinExistence type="predicted"/>
<protein>
    <submittedName>
        <fullName evidence="7">tRNA cytosine(34) acetyltransferase</fullName>
        <ecNumber evidence="7">2.3.1.193</ecNumber>
    </submittedName>
</protein>
<name>A0A3B0WTV1_9ZZZZ</name>
<dbReference type="Pfam" id="PF13718">
    <property type="entry name" value="GNAT_acetyltr_2"/>
    <property type="match status" value="1"/>
</dbReference>
<dbReference type="InterPro" id="IPR027417">
    <property type="entry name" value="P-loop_NTPase"/>
</dbReference>
<accession>A0A3B0WTV1</accession>
<reference evidence="7" key="1">
    <citation type="submission" date="2018-06" db="EMBL/GenBank/DDBJ databases">
        <authorList>
            <person name="Zhirakovskaya E."/>
        </authorList>
    </citation>
    <scope>NUCLEOTIDE SEQUENCE</scope>
</reference>
<evidence type="ECO:0000256" key="1">
    <source>
        <dbReference type="ARBA" id="ARBA00022679"/>
    </source>
</evidence>
<evidence type="ECO:0000256" key="4">
    <source>
        <dbReference type="ARBA" id="ARBA00022840"/>
    </source>
</evidence>
<keyword evidence="4" id="KW-0067">ATP-binding</keyword>
<dbReference type="GO" id="GO:1990883">
    <property type="term" value="F:18S rRNA cytidine N-acetyltransferase activity"/>
    <property type="evidence" value="ECO:0007669"/>
    <property type="project" value="TreeGrafter"/>
</dbReference>
<dbReference type="InterPro" id="IPR032672">
    <property type="entry name" value="TmcA/NAT10/Kre33"/>
</dbReference>
<evidence type="ECO:0000256" key="3">
    <source>
        <dbReference type="ARBA" id="ARBA00022741"/>
    </source>
</evidence>